<evidence type="ECO:0000256" key="3">
    <source>
        <dbReference type="ARBA" id="ARBA00022475"/>
    </source>
</evidence>
<keyword evidence="6 10" id="KW-1133">Transmembrane helix</keyword>
<keyword evidence="3" id="KW-1003">Cell membrane</keyword>
<dbReference type="InterPro" id="IPR000045">
    <property type="entry name" value="Prepilin_IV_endopep_pep"/>
</dbReference>
<keyword evidence="9" id="KW-0489">Methyltransferase</keyword>
<dbReference type="Pfam" id="PF06750">
    <property type="entry name" value="A24_N_bact"/>
    <property type="match status" value="1"/>
</dbReference>
<feature type="transmembrane region" description="Helical" evidence="10">
    <location>
        <begin position="179"/>
        <end position="203"/>
    </location>
</feature>
<dbReference type="InterPro" id="IPR010627">
    <property type="entry name" value="Prepilin_pept_A24_N"/>
</dbReference>
<proteinExistence type="inferred from homology"/>
<evidence type="ECO:0000256" key="8">
    <source>
        <dbReference type="RuleBase" id="RU003793"/>
    </source>
</evidence>
<comment type="similarity">
    <text evidence="2 8">Belongs to the peptidase A24 family.</text>
</comment>
<feature type="transmembrane region" description="Helical" evidence="10">
    <location>
        <begin position="111"/>
        <end position="129"/>
    </location>
</feature>
<reference evidence="14" key="1">
    <citation type="journal article" date="2018" name="Genome Announc.">
        <title>First complete genome sequence of Yersinia massiliensis.</title>
        <authorList>
            <person name="Thomas M.C."/>
            <person name="Arling V."/>
            <person name="Goji N."/>
            <person name="Janzen T.W."/>
            <person name="Duceppe M.-O."/>
            <person name="Mathews A."/>
            <person name="Carrillo C."/>
            <person name="Amoako K."/>
        </authorList>
    </citation>
    <scope>NUCLEOTIDE SEQUENCE [LARGE SCALE GENOMIC DNA]</scope>
    <source>
        <strain evidence="14">GTA</strain>
    </source>
</reference>
<feature type="transmembrane region" description="Helical" evidence="10">
    <location>
        <begin position="223"/>
        <end position="248"/>
    </location>
</feature>
<evidence type="ECO:0000256" key="6">
    <source>
        <dbReference type="ARBA" id="ARBA00022989"/>
    </source>
</evidence>
<evidence type="ECO:0000259" key="12">
    <source>
        <dbReference type="Pfam" id="PF06750"/>
    </source>
</evidence>
<organism evidence="13 14">
    <name type="scientific">Yersinia massiliensis</name>
    <dbReference type="NCBI Taxonomy" id="419257"/>
    <lineage>
        <taxon>Bacteria</taxon>
        <taxon>Pseudomonadati</taxon>
        <taxon>Pseudomonadota</taxon>
        <taxon>Gammaproteobacteria</taxon>
        <taxon>Enterobacterales</taxon>
        <taxon>Yersiniaceae</taxon>
        <taxon>Yersinia</taxon>
    </lineage>
</organism>
<comment type="function">
    <text evidence="9">Plays an essential role in type IV pili and type II pseudopili formation by proteolytically removing the leader sequence from substrate proteins and subsequently monomethylating the alpha-amino group of the newly exposed N-terminal phenylalanine.</text>
</comment>
<keyword evidence="7 10" id="KW-0472">Membrane</keyword>
<dbReference type="EC" id="3.4.23.43" evidence="9"/>
<gene>
    <name evidence="13" type="ORF">DA391_04555</name>
</gene>
<dbReference type="Gene3D" id="1.20.120.1220">
    <property type="match status" value="1"/>
</dbReference>
<evidence type="ECO:0000313" key="14">
    <source>
        <dbReference type="Proteomes" id="UP000240908"/>
    </source>
</evidence>
<accession>A0ABM6UQ24</accession>
<dbReference type="PANTHER" id="PTHR30487:SF0">
    <property type="entry name" value="PREPILIN LEADER PEPTIDASE_N-METHYLTRANSFERASE-RELATED"/>
    <property type="match status" value="1"/>
</dbReference>
<dbReference type="PANTHER" id="PTHR30487">
    <property type="entry name" value="TYPE 4 PREPILIN-LIKE PROTEINS LEADER PEPTIDE-PROCESSING ENZYME"/>
    <property type="match status" value="1"/>
</dbReference>
<keyword evidence="9" id="KW-0378">Hydrolase</keyword>
<evidence type="ECO:0000256" key="2">
    <source>
        <dbReference type="ARBA" id="ARBA00005801"/>
    </source>
</evidence>
<dbReference type="EC" id="2.1.1.-" evidence="9"/>
<dbReference type="InterPro" id="IPR050882">
    <property type="entry name" value="Prepilin_peptidase/N-MTase"/>
</dbReference>
<feature type="transmembrane region" description="Helical" evidence="10">
    <location>
        <begin position="260"/>
        <end position="277"/>
    </location>
</feature>
<sequence length="279" mass="31726">MFYLKGICEIIMDLYKLWCLLFSIFFGACIGAFLNVIIYRLPIMMADSLSKGTTRYRKCGIFKDKFTLISPRSFCPACYCPLPAKYNIPILSWLYLRGKSQCCQQKINNRYLIVELISTVLTLAIIYFIEDTHVIIASLFLIWALIVLSFIDIDYYILPDAITLPLLWCGLLFNINEGFSVLSFAVIGSIAGYLFLWFPYWLFKSFKGVEGMGRGDFKLMAALGAWFGITAIPLLVLLSALFGLLAYVVIYNKLQKKVKYIAFGPCISLAGMTYLFLVI</sequence>
<feature type="transmembrane region" description="Helical" evidence="10">
    <location>
        <begin position="135"/>
        <end position="158"/>
    </location>
</feature>
<evidence type="ECO:0000256" key="7">
    <source>
        <dbReference type="ARBA" id="ARBA00023136"/>
    </source>
</evidence>
<evidence type="ECO:0000256" key="4">
    <source>
        <dbReference type="ARBA" id="ARBA00022519"/>
    </source>
</evidence>
<keyword evidence="14" id="KW-1185">Reference proteome</keyword>
<dbReference type="InterPro" id="IPR014032">
    <property type="entry name" value="Peptidase_A24A_bac"/>
</dbReference>
<evidence type="ECO:0000256" key="1">
    <source>
        <dbReference type="ARBA" id="ARBA00004429"/>
    </source>
</evidence>
<dbReference type="PRINTS" id="PR00864">
    <property type="entry name" value="PREPILNPTASE"/>
</dbReference>
<evidence type="ECO:0000256" key="5">
    <source>
        <dbReference type="ARBA" id="ARBA00022692"/>
    </source>
</evidence>
<comment type="subcellular location">
    <subcellularLocation>
        <location evidence="1">Cell inner membrane</location>
        <topology evidence="1">Multi-pass membrane protein</topology>
    </subcellularLocation>
    <subcellularLocation>
        <location evidence="9">Cell membrane</location>
        <topology evidence="9">Multi-pass membrane protein</topology>
    </subcellularLocation>
</comment>
<keyword evidence="9" id="KW-0808">Transferase</keyword>
<name>A0ABM6UQ24_9GAMM</name>
<dbReference type="Proteomes" id="UP000240908">
    <property type="component" value="Chromosome"/>
</dbReference>
<evidence type="ECO:0000256" key="10">
    <source>
        <dbReference type="SAM" id="Phobius"/>
    </source>
</evidence>
<keyword evidence="9" id="KW-0511">Multifunctional enzyme</keyword>
<dbReference type="Pfam" id="PF01478">
    <property type="entry name" value="Peptidase_A24"/>
    <property type="match status" value="1"/>
</dbReference>
<feature type="transmembrane region" description="Helical" evidence="10">
    <location>
        <begin position="20"/>
        <end position="41"/>
    </location>
</feature>
<evidence type="ECO:0000313" key="13">
    <source>
        <dbReference type="EMBL" id="AVX36993.1"/>
    </source>
</evidence>
<evidence type="ECO:0000259" key="11">
    <source>
        <dbReference type="Pfam" id="PF01478"/>
    </source>
</evidence>
<dbReference type="EMBL" id="CP028487">
    <property type="protein sequence ID" value="AVX36993.1"/>
    <property type="molecule type" value="Genomic_DNA"/>
</dbReference>
<keyword evidence="5 9" id="KW-0812">Transmembrane</keyword>
<keyword evidence="4" id="KW-0997">Cell inner membrane</keyword>
<comment type="catalytic activity">
    <reaction evidence="9">
        <text>Typically cleaves a -Gly-|-Phe- bond to release an N-terminal, basic peptide of 5-8 residues from type IV prepilin, and then N-methylates the new N-terminal amino group, the methyl donor being S-adenosyl-L-methionine.</text>
        <dbReference type="EC" id="3.4.23.43"/>
    </reaction>
</comment>
<feature type="domain" description="Prepilin type IV endopeptidase peptidase" evidence="11">
    <location>
        <begin position="139"/>
        <end position="246"/>
    </location>
</feature>
<keyword evidence="9" id="KW-0645">Protease</keyword>
<dbReference type="PROSITE" id="PS51257">
    <property type="entry name" value="PROKAR_LIPOPROTEIN"/>
    <property type="match status" value="1"/>
</dbReference>
<evidence type="ECO:0000256" key="9">
    <source>
        <dbReference type="RuleBase" id="RU003794"/>
    </source>
</evidence>
<feature type="domain" description="Prepilin peptidase A24 N-terminal" evidence="12">
    <location>
        <begin position="26"/>
        <end position="127"/>
    </location>
</feature>
<protein>
    <recommendedName>
        <fullName evidence="9">Prepilin leader peptidase/N-methyltransferase</fullName>
        <ecNumber evidence="9">2.1.1.-</ecNumber>
        <ecNumber evidence="9">3.4.23.43</ecNumber>
    </recommendedName>
</protein>